<dbReference type="GO" id="GO:0016998">
    <property type="term" value="P:cell wall macromolecule catabolic process"/>
    <property type="evidence" value="ECO:0007669"/>
    <property type="project" value="InterPro"/>
</dbReference>
<dbReference type="Proteomes" id="UP000284476">
    <property type="component" value="Unassembled WGS sequence"/>
</dbReference>
<gene>
    <name evidence="2" type="ORF">D2T30_15605</name>
</gene>
<dbReference type="GO" id="GO:0004568">
    <property type="term" value="F:chitinase activity"/>
    <property type="evidence" value="ECO:0007669"/>
    <property type="project" value="InterPro"/>
</dbReference>
<dbReference type="GO" id="GO:0006032">
    <property type="term" value="P:chitin catabolic process"/>
    <property type="evidence" value="ECO:0007669"/>
    <property type="project" value="InterPro"/>
</dbReference>
<reference evidence="2 3" key="2">
    <citation type="submission" date="2019-01" db="EMBL/GenBank/DDBJ databases">
        <authorList>
            <person name="Li Y."/>
        </authorList>
    </citation>
    <scope>NUCLEOTIDE SEQUENCE [LARGE SCALE GENOMIC DNA]</scope>
    <source>
        <strain evidence="2 3">SK2B-1</strain>
    </source>
</reference>
<dbReference type="Pfam" id="PF00182">
    <property type="entry name" value="Glyco_hydro_19"/>
    <property type="match status" value="1"/>
</dbReference>
<dbReference type="InterPro" id="IPR000726">
    <property type="entry name" value="Glyco_hydro_19_cat"/>
</dbReference>
<dbReference type="AlphaFoldDB" id="A0A443JDZ8"/>
<dbReference type="InterPro" id="IPR023346">
    <property type="entry name" value="Lysozyme-like_dom_sf"/>
</dbReference>
<sequence>MGNDMDFDRIRPLFGGRLTSSQVEGINAILAAVDGLPLAHRAYLLATAFHETAQTMQPITERGARAYFDKYEPGTAIGRRLGNTRAGDGYLFRGRGYVQITGRTNYAKAGAALGIDLIANPDAALRRPIAARIMVLGSCEGWFTTRKLDDYLLSRPPDYRSARRVINGTDRAEMIAGYAWSFERALK</sequence>
<proteinExistence type="predicted"/>
<reference evidence="2 3" key="1">
    <citation type="submission" date="2019-01" db="EMBL/GenBank/DDBJ databases">
        <title>Sinorhodobacter populi sp. nov. isolated from the symptomatic bark tissue of Populus euramericana canker.</title>
        <authorList>
            <person name="Xu G."/>
        </authorList>
    </citation>
    <scope>NUCLEOTIDE SEQUENCE [LARGE SCALE GENOMIC DNA]</scope>
    <source>
        <strain evidence="2 3">SK2B-1</strain>
    </source>
</reference>
<name>A0A443JDZ8_9RHOB</name>
<accession>A0A443JDZ8</accession>
<evidence type="ECO:0000313" key="2">
    <source>
        <dbReference type="EMBL" id="RWR18787.1"/>
    </source>
</evidence>
<evidence type="ECO:0000313" key="3">
    <source>
        <dbReference type="Proteomes" id="UP000284476"/>
    </source>
</evidence>
<dbReference type="EMBL" id="SAUZ01000018">
    <property type="protein sequence ID" value="RWR18787.1"/>
    <property type="molecule type" value="Genomic_DNA"/>
</dbReference>
<protein>
    <recommendedName>
        <fullName evidence="1">Glycoside hydrolase family 19 catalytic domain-containing protein</fullName>
    </recommendedName>
</protein>
<comment type="caution">
    <text evidence="2">The sequence shown here is derived from an EMBL/GenBank/DDBJ whole genome shotgun (WGS) entry which is preliminary data.</text>
</comment>
<dbReference type="Gene3D" id="1.10.530.10">
    <property type="match status" value="1"/>
</dbReference>
<evidence type="ECO:0000259" key="1">
    <source>
        <dbReference type="Pfam" id="PF00182"/>
    </source>
</evidence>
<dbReference type="SUPFAM" id="SSF53955">
    <property type="entry name" value="Lysozyme-like"/>
    <property type="match status" value="1"/>
</dbReference>
<organism evidence="2 3">
    <name type="scientific">Paenirhodobacter populi</name>
    <dbReference type="NCBI Taxonomy" id="2306993"/>
    <lineage>
        <taxon>Bacteria</taxon>
        <taxon>Pseudomonadati</taxon>
        <taxon>Pseudomonadota</taxon>
        <taxon>Alphaproteobacteria</taxon>
        <taxon>Rhodobacterales</taxon>
        <taxon>Rhodobacter group</taxon>
        <taxon>Paenirhodobacter</taxon>
    </lineage>
</organism>
<feature type="domain" description="Glycoside hydrolase family 19 catalytic" evidence="1">
    <location>
        <begin position="87"/>
        <end position="128"/>
    </location>
</feature>